<evidence type="ECO:0000259" key="2">
    <source>
        <dbReference type="PROSITE" id="PS50280"/>
    </source>
</evidence>
<reference evidence="3" key="1">
    <citation type="journal article" date="2020" name="Phytopathology">
        <title>Genome sequence of the chestnut blight fungus Cryphonectria parasitica EP155: A fundamental resource for an archetypical invasive plant pathogen.</title>
        <authorList>
            <person name="Crouch J.A."/>
            <person name="Dawe A."/>
            <person name="Aerts A."/>
            <person name="Barry K."/>
            <person name="Churchill A.C.L."/>
            <person name="Grimwood J."/>
            <person name="Hillman B."/>
            <person name="Milgroom M.G."/>
            <person name="Pangilinan J."/>
            <person name="Smith M."/>
            <person name="Salamov A."/>
            <person name="Schmutz J."/>
            <person name="Yadav J."/>
            <person name="Grigoriev I.V."/>
            <person name="Nuss D."/>
        </authorList>
    </citation>
    <scope>NUCLEOTIDE SEQUENCE</scope>
    <source>
        <strain evidence="3">EP155</strain>
    </source>
</reference>
<evidence type="ECO:0000256" key="1">
    <source>
        <dbReference type="SAM" id="MobiDB-lite"/>
    </source>
</evidence>
<comment type="caution">
    <text evidence="3">The sequence shown here is derived from an EMBL/GenBank/DDBJ whole genome shotgun (WGS) entry which is preliminary data.</text>
</comment>
<sequence length="352" mass="39353">MTQASDHSYTPSFTVRKSPGAGQGAFAVREITAGTVILRADKLTAHVILREYRGEVCWECFAYDRGRKLVLRDQTRGFTFCSQRCESVFLKRGNDGVCLEAWAAVEKSSKLKSRAPEDGAEEGTNNMTQGDKKPTAVDIDDAWHAAAPSAASIVEARARGPQAAKVHKRALQQALSSPPPPDILNFQTHAILTQYTDPVSWESILSLAHEPCPYASWQELDHHIKSYLHLLAILPETLLPLTNDQTLRTIKCREVHNSFGIRSLEDGGSEFFGFGVWPCASYFNHSCLPNVTRRRVGRTWVFQARGDVRDGQELYISYLNGEEDTLATAERRARLRKHWGFECACERCRGAV</sequence>
<dbReference type="Pfam" id="PF00856">
    <property type="entry name" value="SET"/>
    <property type="match status" value="1"/>
</dbReference>
<dbReference type="GeneID" id="63836430"/>
<accession>A0A9P4XRX1</accession>
<proteinExistence type="predicted"/>
<dbReference type="CDD" id="cd20071">
    <property type="entry name" value="SET_SMYD"/>
    <property type="match status" value="1"/>
</dbReference>
<dbReference type="Gene3D" id="2.170.270.10">
    <property type="entry name" value="SET domain"/>
    <property type="match status" value="1"/>
</dbReference>
<dbReference type="SMART" id="SM00317">
    <property type="entry name" value="SET"/>
    <property type="match status" value="1"/>
</dbReference>
<feature type="domain" description="SET" evidence="2">
    <location>
        <begin position="11"/>
        <end position="319"/>
    </location>
</feature>
<gene>
    <name evidence="3" type="ORF">M406DRAFT_297244</name>
</gene>
<evidence type="ECO:0000313" key="3">
    <source>
        <dbReference type="EMBL" id="KAF3759916.1"/>
    </source>
</evidence>
<keyword evidence="4" id="KW-1185">Reference proteome</keyword>
<name>A0A9P4XRX1_CRYP1</name>
<dbReference type="SUPFAM" id="SSF82199">
    <property type="entry name" value="SET domain"/>
    <property type="match status" value="1"/>
</dbReference>
<dbReference type="AlphaFoldDB" id="A0A9P4XRX1"/>
<dbReference type="InterPro" id="IPR046341">
    <property type="entry name" value="SET_dom_sf"/>
</dbReference>
<feature type="region of interest" description="Disordered" evidence="1">
    <location>
        <begin position="110"/>
        <end position="133"/>
    </location>
</feature>
<dbReference type="PANTHER" id="PTHR12197">
    <property type="entry name" value="HISTONE-LYSINE N-METHYLTRANSFERASE SMYD"/>
    <property type="match status" value="1"/>
</dbReference>
<protein>
    <submittedName>
        <fullName evidence="3">SET domain-containing protein</fullName>
    </submittedName>
</protein>
<dbReference type="EMBL" id="MU032354">
    <property type="protein sequence ID" value="KAF3759916.1"/>
    <property type="molecule type" value="Genomic_DNA"/>
</dbReference>
<dbReference type="OrthoDB" id="1028014at2759"/>
<dbReference type="Proteomes" id="UP000803844">
    <property type="component" value="Unassembled WGS sequence"/>
</dbReference>
<dbReference type="PROSITE" id="PS50280">
    <property type="entry name" value="SET"/>
    <property type="match status" value="1"/>
</dbReference>
<dbReference type="PANTHER" id="PTHR12197:SF294">
    <property type="entry name" value="POTENTIAL PROTEIN LYSINE METHYLTRANSFERASE SET6"/>
    <property type="match status" value="1"/>
</dbReference>
<dbReference type="RefSeq" id="XP_040770895.1">
    <property type="nucleotide sequence ID" value="XM_040919301.1"/>
</dbReference>
<dbReference type="InterPro" id="IPR001214">
    <property type="entry name" value="SET_dom"/>
</dbReference>
<dbReference type="InterPro" id="IPR050869">
    <property type="entry name" value="H3K4_H4K5_MeTrfase"/>
</dbReference>
<dbReference type="GO" id="GO:0005634">
    <property type="term" value="C:nucleus"/>
    <property type="evidence" value="ECO:0007669"/>
    <property type="project" value="TreeGrafter"/>
</dbReference>
<organism evidence="3 4">
    <name type="scientific">Cryphonectria parasitica (strain ATCC 38755 / EP155)</name>
    <dbReference type="NCBI Taxonomy" id="660469"/>
    <lineage>
        <taxon>Eukaryota</taxon>
        <taxon>Fungi</taxon>
        <taxon>Dikarya</taxon>
        <taxon>Ascomycota</taxon>
        <taxon>Pezizomycotina</taxon>
        <taxon>Sordariomycetes</taxon>
        <taxon>Sordariomycetidae</taxon>
        <taxon>Diaporthales</taxon>
        <taxon>Cryphonectriaceae</taxon>
        <taxon>Cryphonectria-Endothia species complex</taxon>
        <taxon>Cryphonectria</taxon>
    </lineage>
</organism>
<evidence type="ECO:0000313" key="4">
    <source>
        <dbReference type="Proteomes" id="UP000803844"/>
    </source>
</evidence>